<evidence type="ECO:0000313" key="2">
    <source>
        <dbReference type="Proteomes" id="UP000293547"/>
    </source>
</evidence>
<dbReference type="EMBL" id="PDWZ02000001">
    <property type="protein sequence ID" value="KAB2109509.1"/>
    <property type="molecule type" value="Genomic_DNA"/>
</dbReference>
<keyword evidence="2" id="KW-1185">Reference proteome</keyword>
<comment type="caution">
    <text evidence="1">The sequence shown here is derived from an EMBL/GenBank/DDBJ whole genome shotgun (WGS) entry which is preliminary data.</text>
</comment>
<dbReference type="Proteomes" id="UP000293547">
    <property type="component" value="Unassembled WGS sequence"/>
</dbReference>
<proteinExistence type="predicted"/>
<accession>A0ACB6FYT0</accession>
<name>A0ACB6FYT0_9PLEO</name>
<sequence>MMTSWITFLVGIIACLGSALAAPVEKTASDVTPGVLRGQGPYPYSLQIQVSEVKPFYYVWDIFQGPSGISVYPCSDTRFEKVYHGEPGWHTDKLDMVQPPFPQNYEPFVPEFDVKIKYGNRNNCVYHATGVDPGQFHCGDEYIVDCKKDFRYGQQITCGNPRPRYAAAWVCEL</sequence>
<gene>
    <name evidence="1" type="ORF">AG0111_0g1127</name>
</gene>
<organism evidence="1 2">
    <name type="scientific">Alternaria gaisen</name>
    <dbReference type="NCBI Taxonomy" id="167740"/>
    <lineage>
        <taxon>Eukaryota</taxon>
        <taxon>Fungi</taxon>
        <taxon>Dikarya</taxon>
        <taxon>Ascomycota</taxon>
        <taxon>Pezizomycotina</taxon>
        <taxon>Dothideomycetes</taxon>
        <taxon>Pleosporomycetidae</taxon>
        <taxon>Pleosporales</taxon>
        <taxon>Pleosporineae</taxon>
        <taxon>Pleosporaceae</taxon>
        <taxon>Alternaria</taxon>
        <taxon>Alternaria sect. Alternaria</taxon>
    </lineage>
</organism>
<protein>
    <submittedName>
        <fullName evidence="1">Uncharacterized protein</fullName>
    </submittedName>
</protein>
<reference evidence="1 2" key="1">
    <citation type="journal article" date="2019" name="bioRxiv">
        <title>Genomics, evolutionary history and diagnostics of the Alternaria alternata species group including apple and Asian pear pathotypes.</title>
        <authorList>
            <person name="Armitage A.D."/>
            <person name="Cockerton H.M."/>
            <person name="Sreenivasaprasad S."/>
            <person name="Woodhall J.W."/>
            <person name="Lane C.R."/>
            <person name="Harrison R.J."/>
            <person name="Clarkson J.P."/>
        </authorList>
    </citation>
    <scope>NUCLEOTIDE SEQUENCE [LARGE SCALE GENOMIC DNA]</scope>
    <source>
        <strain evidence="1 2">FERA 650</strain>
    </source>
</reference>
<evidence type="ECO:0000313" key="1">
    <source>
        <dbReference type="EMBL" id="KAB2109509.1"/>
    </source>
</evidence>